<keyword evidence="2" id="KW-0805">Transcription regulation</keyword>
<dbReference type="InterPro" id="IPR013324">
    <property type="entry name" value="RNA_pol_sigma_r3/r4-like"/>
</dbReference>
<accession>A0A833M6X6</accession>
<dbReference type="GO" id="GO:0006352">
    <property type="term" value="P:DNA-templated transcription initiation"/>
    <property type="evidence" value="ECO:0007669"/>
    <property type="project" value="InterPro"/>
</dbReference>
<sequence>MRIFATYTLNHHVAEDLTQETFTIAFYKLDKLKNINSMKSWLYRIAYNQAMQFFRLKRKNQETIEKIKNKSNYYTLEDKDYDLLIKIKEVLTTFEMSLLILIVVEEMSYAELSTYFDKKPATLRKQYERIRKKLQAELDNIKEGTINA</sequence>
<evidence type="ECO:0000256" key="2">
    <source>
        <dbReference type="ARBA" id="ARBA00023015"/>
    </source>
</evidence>
<protein>
    <submittedName>
        <fullName evidence="6">Sigma-70 family RNA polymerase sigma factor</fullName>
    </submittedName>
</protein>
<dbReference type="InterPro" id="IPR036388">
    <property type="entry name" value="WH-like_DNA-bd_sf"/>
</dbReference>
<organism evidence="6 7">
    <name type="scientific">Alkaliphilus serpentinus</name>
    <dbReference type="NCBI Taxonomy" id="1482731"/>
    <lineage>
        <taxon>Bacteria</taxon>
        <taxon>Bacillati</taxon>
        <taxon>Bacillota</taxon>
        <taxon>Clostridia</taxon>
        <taxon>Peptostreptococcales</taxon>
        <taxon>Natronincolaceae</taxon>
        <taxon>Alkaliphilus</taxon>
    </lineage>
</organism>
<feature type="domain" description="RNA polymerase sigma-70 region 2" evidence="5">
    <location>
        <begin position="3"/>
        <end position="58"/>
    </location>
</feature>
<dbReference type="GO" id="GO:0016987">
    <property type="term" value="F:sigma factor activity"/>
    <property type="evidence" value="ECO:0007669"/>
    <property type="project" value="UniProtKB-KW"/>
</dbReference>
<dbReference type="InterPro" id="IPR007627">
    <property type="entry name" value="RNA_pol_sigma70_r2"/>
</dbReference>
<dbReference type="SUPFAM" id="SSF88946">
    <property type="entry name" value="Sigma2 domain of RNA polymerase sigma factors"/>
    <property type="match status" value="1"/>
</dbReference>
<dbReference type="NCBIfam" id="TIGR02937">
    <property type="entry name" value="sigma70-ECF"/>
    <property type="match status" value="1"/>
</dbReference>
<dbReference type="AlphaFoldDB" id="A0A833M6X6"/>
<comment type="similarity">
    <text evidence="1">Belongs to the sigma-70 factor family. ECF subfamily.</text>
</comment>
<dbReference type="Pfam" id="PF04542">
    <property type="entry name" value="Sigma70_r2"/>
    <property type="match status" value="1"/>
</dbReference>
<evidence type="ECO:0000313" key="7">
    <source>
        <dbReference type="Proteomes" id="UP000465601"/>
    </source>
</evidence>
<keyword evidence="3" id="KW-0731">Sigma factor</keyword>
<keyword evidence="7" id="KW-1185">Reference proteome</keyword>
<name>A0A833M6X6_9FIRM</name>
<reference evidence="6 7" key="1">
    <citation type="submission" date="2019-10" db="EMBL/GenBank/DDBJ databases">
        <title>Alkaliphilus serpentinus sp. nov. and Alkaliphilus pronyensis sp. nov., two novel anaerobic alkaliphilic species isolated from the serpentinized-hosted hydrothermal field of the Prony Bay (New Caledonia).</title>
        <authorList>
            <person name="Postec A."/>
        </authorList>
    </citation>
    <scope>NUCLEOTIDE SEQUENCE [LARGE SCALE GENOMIC DNA]</scope>
    <source>
        <strain evidence="6 7">LacT</strain>
    </source>
</reference>
<dbReference type="InterPro" id="IPR039425">
    <property type="entry name" value="RNA_pol_sigma-70-like"/>
</dbReference>
<dbReference type="OrthoDB" id="9784984at2"/>
<dbReference type="Proteomes" id="UP000465601">
    <property type="component" value="Unassembled WGS sequence"/>
</dbReference>
<evidence type="ECO:0000256" key="1">
    <source>
        <dbReference type="ARBA" id="ARBA00010641"/>
    </source>
</evidence>
<evidence type="ECO:0000313" key="6">
    <source>
        <dbReference type="EMBL" id="KAB3525658.1"/>
    </source>
</evidence>
<evidence type="ECO:0000256" key="3">
    <source>
        <dbReference type="ARBA" id="ARBA00023082"/>
    </source>
</evidence>
<dbReference type="PANTHER" id="PTHR43133:SF51">
    <property type="entry name" value="RNA POLYMERASE SIGMA FACTOR"/>
    <property type="match status" value="1"/>
</dbReference>
<dbReference type="InterPro" id="IPR013325">
    <property type="entry name" value="RNA_pol_sigma_r2"/>
</dbReference>
<keyword evidence="4" id="KW-0804">Transcription</keyword>
<dbReference type="PANTHER" id="PTHR43133">
    <property type="entry name" value="RNA POLYMERASE ECF-TYPE SIGMA FACTO"/>
    <property type="match status" value="1"/>
</dbReference>
<dbReference type="RefSeq" id="WP_151867145.1">
    <property type="nucleotide sequence ID" value="NZ_WBZB01000062.1"/>
</dbReference>
<proteinExistence type="inferred from homology"/>
<dbReference type="EMBL" id="WBZB01000062">
    <property type="protein sequence ID" value="KAB3525658.1"/>
    <property type="molecule type" value="Genomic_DNA"/>
</dbReference>
<evidence type="ECO:0000256" key="4">
    <source>
        <dbReference type="ARBA" id="ARBA00023163"/>
    </source>
</evidence>
<gene>
    <name evidence="6" type="ORF">F8153_14895</name>
</gene>
<dbReference type="InterPro" id="IPR014284">
    <property type="entry name" value="RNA_pol_sigma-70_dom"/>
</dbReference>
<dbReference type="Gene3D" id="1.10.10.10">
    <property type="entry name" value="Winged helix-like DNA-binding domain superfamily/Winged helix DNA-binding domain"/>
    <property type="match status" value="1"/>
</dbReference>
<evidence type="ECO:0000259" key="5">
    <source>
        <dbReference type="Pfam" id="PF04542"/>
    </source>
</evidence>
<dbReference type="Gene3D" id="1.10.1740.10">
    <property type="match status" value="1"/>
</dbReference>
<comment type="caution">
    <text evidence="6">The sequence shown here is derived from an EMBL/GenBank/DDBJ whole genome shotgun (WGS) entry which is preliminary data.</text>
</comment>
<dbReference type="SUPFAM" id="SSF88659">
    <property type="entry name" value="Sigma3 and sigma4 domains of RNA polymerase sigma factors"/>
    <property type="match status" value="1"/>
</dbReference>